<evidence type="ECO:0000313" key="2">
    <source>
        <dbReference type="Proteomes" id="UP000523545"/>
    </source>
</evidence>
<evidence type="ECO:0000313" key="1">
    <source>
        <dbReference type="EMBL" id="NYH43483.1"/>
    </source>
</evidence>
<dbReference type="EMBL" id="JACCHK010000001">
    <property type="protein sequence ID" value="NYH43483.1"/>
    <property type="molecule type" value="Genomic_DNA"/>
</dbReference>
<reference evidence="1 2" key="1">
    <citation type="submission" date="2020-07" db="EMBL/GenBank/DDBJ databases">
        <title>Sequencing the genomes of 1000 actinobacteria strains.</title>
        <authorList>
            <person name="Klenk H.-P."/>
        </authorList>
    </citation>
    <scope>NUCLEOTIDE SEQUENCE [LARGE SCALE GENOMIC DNA]</scope>
    <source>
        <strain evidence="1 2">DSM 45876</strain>
    </source>
</reference>
<dbReference type="AlphaFoldDB" id="A0A7Z0BDM8"/>
<gene>
    <name evidence="1" type="ORF">HNR22_003210</name>
</gene>
<proteinExistence type="predicted"/>
<keyword evidence="2" id="KW-1185">Reference proteome</keyword>
<sequence>MGSAVVWAWRISRLGSAAVRAWQPGGLGSAVVWAWRTSRLGSTVVRAWRPGGLGSAVVWAWRACGLGSAATGSRARLGWHDGASGAAAHR</sequence>
<comment type="caution">
    <text evidence="1">The sequence shown here is derived from an EMBL/GenBank/DDBJ whole genome shotgun (WGS) entry which is preliminary data.</text>
</comment>
<protein>
    <submittedName>
        <fullName evidence="1">Uncharacterized protein</fullName>
    </submittedName>
</protein>
<name>A0A7Z0BDM8_9ACTN</name>
<accession>A0A7Z0BDM8</accession>
<organism evidence="1 2">
    <name type="scientific">Micromonospora jinlongensis</name>
    <dbReference type="NCBI Taxonomy" id="1287877"/>
    <lineage>
        <taxon>Bacteria</taxon>
        <taxon>Bacillati</taxon>
        <taxon>Actinomycetota</taxon>
        <taxon>Actinomycetes</taxon>
        <taxon>Micromonosporales</taxon>
        <taxon>Micromonosporaceae</taxon>
        <taxon>Micromonospora</taxon>
    </lineage>
</organism>
<dbReference type="Proteomes" id="UP000523545">
    <property type="component" value="Unassembled WGS sequence"/>
</dbReference>